<organism evidence="9 10">
    <name type="scientific">Candidatus Erwinia haradaeae</name>
    <dbReference type="NCBI Taxonomy" id="1922217"/>
    <lineage>
        <taxon>Bacteria</taxon>
        <taxon>Pseudomonadati</taxon>
        <taxon>Pseudomonadota</taxon>
        <taxon>Gammaproteobacteria</taxon>
        <taxon>Enterobacterales</taxon>
        <taxon>Erwiniaceae</taxon>
        <taxon>Erwinia</taxon>
    </lineage>
</organism>
<proteinExistence type="inferred from homology"/>
<dbReference type="Gene3D" id="3.30.70.580">
    <property type="entry name" value="Pseudouridine synthase I, catalytic domain, N-terminal subdomain"/>
    <property type="match status" value="1"/>
</dbReference>
<dbReference type="Gene3D" id="3.30.70.660">
    <property type="entry name" value="Pseudouridine synthase I, catalytic domain, C-terminal subdomain"/>
    <property type="match status" value="1"/>
</dbReference>
<protein>
    <recommendedName>
        <fullName evidence="4">tRNA pseudouridine synthase A</fullName>
        <ecNumber evidence="4">5.4.99.12</ecNumber>
    </recommendedName>
    <alternativeName>
        <fullName evidence="4">tRNA pseudouridine(38-40) synthase</fullName>
    </alternativeName>
    <alternativeName>
        <fullName evidence="4">tRNA pseudouridylate synthase I</fullName>
    </alternativeName>
    <alternativeName>
        <fullName evidence="4">tRNA-uridine isomerase I</fullName>
    </alternativeName>
</protein>
<dbReference type="PIRSF" id="PIRSF001430">
    <property type="entry name" value="tRNA_psdUrid_synth"/>
    <property type="match status" value="1"/>
</dbReference>
<dbReference type="EC" id="5.4.99.12" evidence="4"/>
<evidence type="ECO:0000256" key="7">
    <source>
        <dbReference type="RuleBase" id="RU003792"/>
    </source>
</evidence>
<evidence type="ECO:0000256" key="2">
    <source>
        <dbReference type="ARBA" id="ARBA00022694"/>
    </source>
</evidence>
<comment type="similarity">
    <text evidence="1 4 7">Belongs to the tRNA pseudouridine synthase TruA family.</text>
</comment>
<feature type="domain" description="Pseudouridine synthase I TruA alpha/beta" evidence="8">
    <location>
        <begin position="150"/>
        <end position="250"/>
    </location>
</feature>
<comment type="caution">
    <text evidence="4">Lacks conserved residue(s) required for the propagation of feature annotation.</text>
</comment>
<dbReference type="InterPro" id="IPR020103">
    <property type="entry name" value="PsdUridine_synth_cat_dom_sf"/>
</dbReference>
<evidence type="ECO:0000259" key="8">
    <source>
        <dbReference type="Pfam" id="PF01416"/>
    </source>
</evidence>
<feature type="binding site" evidence="4 6">
    <location>
        <position position="114"/>
    </location>
    <ligand>
        <name>substrate</name>
    </ligand>
</feature>
<keyword evidence="3 4" id="KW-0413">Isomerase</keyword>
<evidence type="ECO:0000256" key="3">
    <source>
        <dbReference type="ARBA" id="ARBA00023235"/>
    </source>
</evidence>
<dbReference type="InterPro" id="IPR020097">
    <property type="entry name" value="PsdUridine_synth_TruA_a/b_dom"/>
</dbReference>
<accession>A0A451D3P5</accession>
<dbReference type="RefSeq" id="WP_157993799.1">
    <property type="nucleotide sequence ID" value="NZ_LR217703.1"/>
</dbReference>
<dbReference type="Pfam" id="PF01416">
    <property type="entry name" value="PseudoU_synth_1"/>
    <property type="match status" value="2"/>
</dbReference>
<evidence type="ECO:0000313" key="9">
    <source>
        <dbReference type="EMBL" id="VFP80314.1"/>
    </source>
</evidence>
<feature type="domain" description="Pseudouridine synthase I TruA alpha/beta" evidence="8">
    <location>
        <begin position="13"/>
        <end position="107"/>
    </location>
</feature>
<feature type="active site" description="Nucleophile" evidence="4 5">
    <location>
        <position position="56"/>
    </location>
</feature>
<dbReference type="SUPFAM" id="SSF55120">
    <property type="entry name" value="Pseudouridine synthase"/>
    <property type="match status" value="1"/>
</dbReference>
<dbReference type="OrthoDB" id="9811823at2"/>
<dbReference type="GO" id="GO:0031119">
    <property type="term" value="P:tRNA pseudouridine synthesis"/>
    <property type="evidence" value="ECO:0007669"/>
    <property type="project" value="UniProtKB-UniRule"/>
</dbReference>
<dbReference type="HAMAP" id="MF_00171">
    <property type="entry name" value="TruA"/>
    <property type="match status" value="1"/>
</dbReference>
<dbReference type="PANTHER" id="PTHR11142">
    <property type="entry name" value="PSEUDOURIDYLATE SYNTHASE"/>
    <property type="match status" value="1"/>
</dbReference>
<reference evidence="9 10" key="1">
    <citation type="submission" date="2019-02" db="EMBL/GenBank/DDBJ databases">
        <authorList>
            <person name="Manzano-Marin A."/>
            <person name="Manzano-Marin A."/>
        </authorList>
    </citation>
    <scope>NUCLEOTIDE SEQUENCE [LARGE SCALE GENOMIC DNA]</scope>
    <source>
        <strain evidence="9 10">ErCicuneomaculata</strain>
    </source>
</reference>
<evidence type="ECO:0000256" key="4">
    <source>
        <dbReference type="HAMAP-Rule" id="MF_00171"/>
    </source>
</evidence>
<sequence length="267" mass="30641">MLKITLTLAFGIEYDGTRYCGWQKQREVHSVQEELEKAIEKVADHAISVVCAGRTDTGVHAIGQVVHFKTFSRRKNLAWVRGVNTYLPKDIVVRWAKVMPDIFHARFSAISRHYRYLIYNQPYYRPAIFFTGVMHCSVFLDVDKMQRAGKYLLGENNFTSFRSSRCQSHSPIRNIISLKVTRHDLYVIIDIKANSFVYHMVRNIVGSLIEVGCGHKTEFWMRDVLLAKDRKLAASITCAKGLYLVSVGYPCVYEIPCFTMGPLLFVS</sequence>
<dbReference type="InterPro" id="IPR020094">
    <property type="entry name" value="TruA/RsuA/RluB/E/F_N"/>
</dbReference>
<dbReference type="CDD" id="cd02570">
    <property type="entry name" value="PseudoU_synth_EcTruA"/>
    <property type="match status" value="1"/>
</dbReference>
<evidence type="ECO:0000256" key="5">
    <source>
        <dbReference type="PIRSR" id="PIRSR001430-1"/>
    </source>
</evidence>
<dbReference type="FunFam" id="3.30.70.580:FF:000001">
    <property type="entry name" value="tRNA pseudouridine synthase A"/>
    <property type="match status" value="1"/>
</dbReference>
<comment type="function">
    <text evidence="4">Formation of pseudouridine at positions 38, 39 and 40 in the anticodon stem and loop of transfer RNAs.</text>
</comment>
<dbReference type="InterPro" id="IPR001406">
    <property type="entry name" value="PsdUridine_synth_TruA"/>
</dbReference>
<dbReference type="InterPro" id="IPR020095">
    <property type="entry name" value="PsdUridine_synth_TruA_C"/>
</dbReference>
<evidence type="ECO:0000256" key="6">
    <source>
        <dbReference type="PIRSR" id="PIRSR001430-2"/>
    </source>
</evidence>
<name>A0A451D3P5_9GAMM</name>
<dbReference type="Proteomes" id="UP000294412">
    <property type="component" value="Chromosome"/>
</dbReference>
<evidence type="ECO:0000313" key="10">
    <source>
        <dbReference type="Proteomes" id="UP000294412"/>
    </source>
</evidence>
<dbReference type="NCBIfam" id="TIGR00071">
    <property type="entry name" value="hisT_truA"/>
    <property type="match status" value="1"/>
</dbReference>
<keyword evidence="2 4" id="KW-0819">tRNA processing</keyword>
<dbReference type="AlphaFoldDB" id="A0A451D3P5"/>
<comment type="catalytic activity">
    <reaction evidence="4 7">
        <text>uridine(38/39/40) in tRNA = pseudouridine(38/39/40) in tRNA</text>
        <dbReference type="Rhea" id="RHEA:22376"/>
        <dbReference type="Rhea" id="RHEA-COMP:10085"/>
        <dbReference type="Rhea" id="RHEA-COMP:10087"/>
        <dbReference type="ChEBI" id="CHEBI:65314"/>
        <dbReference type="ChEBI" id="CHEBI:65315"/>
        <dbReference type="EC" id="5.4.99.12"/>
    </reaction>
</comment>
<dbReference type="GO" id="GO:0160147">
    <property type="term" value="F:tRNA pseudouridine(38-40) synthase activity"/>
    <property type="evidence" value="ECO:0007669"/>
    <property type="project" value="UniProtKB-EC"/>
</dbReference>
<dbReference type="GO" id="GO:0003723">
    <property type="term" value="F:RNA binding"/>
    <property type="evidence" value="ECO:0007669"/>
    <property type="project" value="InterPro"/>
</dbReference>
<comment type="subunit">
    <text evidence="4">Homodimer.</text>
</comment>
<dbReference type="EMBL" id="LR217703">
    <property type="protein sequence ID" value="VFP80314.1"/>
    <property type="molecule type" value="Genomic_DNA"/>
</dbReference>
<evidence type="ECO:0000256" key="1">
    <source>
        <dbReference type="ARBA" id="ARBA00009375"/>
    </source>
</evidence>
<gene>
    <name evidence="4 9" type="primary">truA</name>
    <name evidence="9" type="ORF">ERCICUMA2628_657</name>
</gene>
<dbReference type="PANTHER" id="PTHR11142:SF0">
    <property type="entry name" value="TRNA PSEUDOURIDINE SYNTHASE-LIKE 1"/>
    <property type="match status" value="1"/>
</dbReference>